<evidence type="ECO:0000256" key="1">
    <source>
        <dbReference type="ARBA" id="ARBA00004651"/>
    </source>
</evidence>
<feature type="transmembrane region" description="Helical" evidence="7">
    <location>
        <begin position="260"/>
        <end position="278"/>
    </location>
</feature>
<gene>
    <name evidence="9" type="ORF">IC602_05975</name>
</gene>
<feature type="transmembrane region" description="Helical" evidence="7">
    <location>
        <begin position="284"/>
        <end position="308"/>
    </location>
</feature>
<dbReference type="InterPro" id="IPR036259">
    <property type="entry name" value="MFS_trans_sf"/>
</dbReference>
<dbReference type="PANTHER" id="PTHR43124:SF3">
    <property type="entry name" value="CHLORAMPHENICOL EFFLUX PUMP RV0191"/>
    <property type="match status" value="1"/>
</dbReference>
<evidence type="ECO:0000256" key="3">
    <source>
        <dbReference type="ARBA" id="ARBA00022475"/>
    </source>
</evidence>
<dbReference type="InterPro" id="IPR011701">
    <property type="entry name" value="MFS"/>
</dbReference>
<dbReference type="EMBL" id="JACWEZ010000002">
    <property type="protein sequence ID" value="MBD1222150.1"/>
    <property type="molecule type" value="Genomic_DNA"/>
</dbReference>
<dbReference type="Pfam" id="PF07690">
    <property type="entry name" value="MFS_1"/>
    <property type="match status" value="1"/>
</dbReference>
<evidence type="ECO:0000313" key="9">
    <source>
        <dbReference type="EMBL" id="MBD1222150.1"/>
    </source>
</evidence>
<keyword evidence="10" id="KW-1185">Reference proteome</keyword>
<dbReference type="InterPro" id="IPR050189">
    <property type="entry name" value="MFS_Efflux_Transporters"/>
</dbReference>
<feature type="transmembrane region" description="Helical" evidence="7">
    <location>
        <begin position="156"/>
        <end position="175"/>
    </location>
</feature>
<dbReference type="InterPro" id="IPR020846">
    <property type="entry name" value="MFS_dom"/>
</dbReference>
<evidence type="ECO:0000313" key="10">
    <source>
        <dbReference type="Proteomes" id="UP000621631"/>
    </source>
</evidence>
<dbReference type="CDD" id="cd17473">
    <property type="entry name" value="MFS_arabinose_efflux_permease_like"/>
    <property type="match status" value="1"/>
</dbReference>
<dbReference type="SUPFAM" id="SSF103473">
    <property type="entry name" value="MFS general substrate transporter"/>
    <property type="match status" value="1"/>
</dbReference>
<reference evidence="9 10" key="1">
    <citation type="submission" date="2020-09" db="EMBL/GenBank/DDBJ databases">
        <title>Draft Genome Sequences of Oil-Oxidizing Bacteria Halomonas titanicae, Marinobacter lutaoensis, and Virgibacillus halodenitrificans Isolated from Highly Saline Environments.</title>
        <authorList>
            <person name="Grouzdev D.S."/>
            <person name="Sokolova D.S."/>
            <person name="Semenova E.M."/>
            <person name="Borzenkov I.A."/>
            <person name="Bidzhieva S.K."/>
            <person name="Poltaraus A.B."/>
            <person name="Nazina T.N."/>
        </authorList>
    </citation>
    <scope>NUCLEOTIDE SEQUENCE [LARGE SCALE GENOMIC DNA]</scope>
    <source>
        <strain evidence="9 10">VKM B-3472D</strain>
    </source>
</reference>
<evidence type="ECO:0000259" key="8">
    <source>
        <dbReference type="PROSITE" id="PS50850"/>
    </source>
</evidence>
<evidence type="ECO:0000256" key="2">
    <source>
        <dbReference type="ARBA" id="ARBA00022448"/>
    </source>
</evidence>
<dbReference type="RefSeq" id="WP_019377186.1">
    <property type="nucleotide sequence ID" value="NZ_JACWEZ010000002.1"/>
</dbReference>
<comment type="caution">
    <text evidence="9">The sequence shown here is derived from an EMBL/GenBank/DDBJ whole genome shotgun (WGS) entry which is preliminary data.</text>
</comment>
<keyword evidence="5 7" id="KW-1133">Transmembrane helix</keyword>
<accession>A0ABR7VJQ3</accession>
<organism evidence="9 10">
    <name type="scientific">Virgibacillus halodenitrificans</name>
    <name type="common">Bacillus halodenitrificans</name>
    <dbReference type="NCBI Taxonomy" id="1482"/>
    <lineage>
        <taxon>Bacteria</taxon>
        <taxon>Bacillati</taxon>
        <taxon>Bacillota</taxon>
        <taxon>Bacilli</taxon>
        <taxon>Bacillales</taxon>
        <taxon>Bacillaceae</taxon>
        <taxon>Virgibacillus</taxon>
    </lineage>
</organism>
<feature type="transmembrane region" description="Helical" evidence="7">
    <location>
        <begin position="94"/>
        <end position="115"/>
    </location>
</feature>
<keyword evidence="3" id="KW-1003">Cell membrane</keyword>
<feature type="transmembrane region" description="Helical" evidence="7">
    <location>
        <begin position="320"/>
        <end position="338"/>
    </location>
</feature>
<feature type="domain" description="Major facilitator superfamily (MFS) profile" evidence="8">
    <location>
        <begin position="1"/>
        <end position="377"/>
    </location>
</feature>
<feature type="transmembrane region" description="Helical" evidence="7">
    <location>
        <begin position="127"/>
        <end position="150"/>
    </location>
</feature>
<name>A0ABR7VJQ3_VIRHA</name>
<evidence type="ECO:0000256" key="6">
    <source>
        <dbReference type="ARBA" id="ARBA00023136"/>
    </source>
</evidence>
<feature type="transmembrane region" description="Helical" evidence="7">
    <location>
        <begin position="196"/>
        <end position="219"/>
    </location>
</feature>
<feature type="transmembrane region" description="Helical" evidence="7">
    <location>
        <begin position="350"/>
        <end position="373"/>
    </location>
</feature>
<feature type="transmembrane region" description="Helical" evidence="7">
    <location>
        <begin position="41"/>
        <end position="61"/>
    </location>
</feature>
<proteinExistence type="predicted"/>
<protein>
    <submittedName>
        <fullName evidence="9">MFS transporter</fullName>
    </submittedName>
</protein>
<evidence type="ECO:0000256" key="4">
    <source>
        <dbReference type="ARBA" id="ARBA00022692"/>
    </source>
</evidence>
<comment type="subcellular location">
    <subcellularLocation>
        <location evidence="1">Cell membrane</location>
        <topology evidence="1">Multi-pass membrane protein</topology>
    </subcellularLocation>
</comment>
<evidence type="ECO:0000256" key="7">
    <source>
        <dbReference type="SAM" id="Phobius"/>
    </source>
</evidence>
<feature type="transmembrane region" description="Helical" evidence="7">
    <location>
        <begin position="231"/>
        <end position="253"/>
    </location>
</feature>
<dbReference type="Proteomes" id="UP000621631">
    <property type="component" value="Unassembled WGS sequence"/>
</dbReference>
<dbReference type="PANTHER" id="PTHR43124">
    <property type="entry name" value="PURINE EFFLUX PUMP PBUE"/>
    <property type="match status" value="1"/>
</dbReference>
<feature type="transmembrane region" description="Helical" evidence="7">
    <location>
        <begin position="68"/>
        <end position="88"/>
    </location>
</feature>
<keyword evidence="2" id="KW-0813">Transport</keyword>
<sequence>MLKPTIISISMATVMAGAAISPALGLIAEAFPDASETMIKLILTAPSIMIIPFSFLSSYLTSKITKRTIIMIGLVIYLIGGVGAQLMSTIELLLAFRLFLGAGVGLVMPLSMSLINDYFKGSERTKMMGYNSAFSNVGGIITMLLAGWLATFGWRVPFNVYFLGLFIFVMIFFFLPKGEVQKPLQHAPKEKIPLATYGYALAMGGIMIAYYSIATNIALYLEQNSLGGATLAGTVVSFTTVGGMITSLLLVQIELTFKRFVIPVMLSGMGIAFLLLTFTHSVPVVMLSVCMVGFGQGSLFPIITLKALDSVSFHQGDRAVALTSSFTFLGQFLSPLVLDGLGKMANNTAIRFQYGILAACVLTVVFISTIFLFRSKKQLRGNR</sequence>
<evidence type="ECO:0000256" key="5">
    <source>
        <dbReference type="ARBA" id="ARBA00022989"/>
    </source>
</evidence>
<keyword evidence="6 7" id="KW-0472">Membrane</keyword>
<dbReference type="Gene3D" id="1.20.1250.20">
    <property type="entry name" value="MFS general substrate transporter like domains"/>
    <property type="match status" value="1"/>
</dbReference>
<keyword evidence="4 7" id="KW-0812">Transmembrane</keyword>
<dbReference type="PROSITE" id="PS50850">
    <property type="entry name" value="MFS"/>
    <property type="match status" value="1"/>
</dbReference>